<name>A0A7C4V4Z2_9DEIN</name>
<dbReference type="EMBL" id="DRPZ01000069">
    <property type="protein sequence ID" value="HGY08928.1"/>
    <property type="molecule type" value="Genomic_DNA"/>
</dbReference>
<gene>
    <name evidence="1" type="ORF">ENK37_02580</name>
</gene>
<reference evidence="1" key="1">
    <citation type="journal article" date="2020" name="mSystems">
        <title>Genome- and Community-Level Interaction Insights into Carbon Utilization and Element Cycling Functions of Hydrothermarchaeota in Hydrothermal Sediment.</title>
        <authorList>
            <person name="Zhou Z."/>
            <person name="Liu Y."/>
            <person name="Xu W."/>
            <person name="Pan J."/>
            <person name="Luo Z.H."/>
            <person name="Li M."/>
        </authorList>
    </citation>
    <scope>NUCLEOTIDE SEQUENCE [LARGE SCALE GENOMIC DNA]</scope>
    <source>
        <strain evidence="1">HyVt-570</strain>
    </source>
</reference>
<organism evidence="1">
    <name type="scientific">Oceanithermus profundus</name>
    <dbReference type="NCBI Taxonomy" id="187137"/>
    <lineage>
        <taxon>Bacteria</taxon>
        <taxon>Thermotogati</taxon>
        <taxon>Deinococcota</taxon>
        <taxon>Deinococci</taxon>
        <taxon>Thermales</taxon>
        <taxon>Thermaceae</taxon>
        <taxon>Oceanithermus</taxon>
    </lineage>
</organism>
<comment type="caution">
    <text evidence="1">The sequence shown here is derived from an EMBL/GenBank/DDBJ whole genome shotgun (WGS) entry which is preliminary data.</text>
</comment>
<accession>A0A7C4V4Z2</accession>
<protein>
    <submittedName>
        <fullName evidence="1">Uncharacterized protein</fullName>
    </submittedName>
</protein>
<dbReference type="AlphaFoldDB" id="A0A7C4V4Z2"/>
<evidence type="ECO:0000313" key="1">
    <source>
        <dbReference type="EMBL" id="HGY08928.1"/>
    </source>
</evidence>
<proteinExistence type="predicted"/>
<sequence>MTRLRAQPWLALIVAFALAGVASAQGLYALELDDYAQQSPVGVDRFFCLQDVSGRTAALPSGRAAVLSVDTGLFSDDGRVEKNQLEPRFERLLENFQNLSKGSVAGRVKLLLFPQRPHLTPFHGLSGQQVAALRRRGLQDDVLLECPESASKRLAERIIPSASLYLLENRRVRYRYLRYPDQLPEDPEFARDIMDVVGQDLRSFLRGRTPRHAPVPLLDLNVEVPDELQNLAGEKAFLLLSFGGLEAEAPAKDRMIVREREGPLGGNSAVPGFESGHPGAAGRRVIERLTPLLAKYDLAAVGLVKDSDRVDAMRRAFPGWSFVDVGTAEAYLTYWEALNSAYFVSGGRTRHAFAITPFNLGFGEPFESLLRRWLR</sequence>
<dbReference type="Proteomes" id="UP000885759">
    <property type="component" value="Unassembled WGS sequence"/>
</dbReference>